<evidence type="ECO:0000256" key="1">
    <source>
        <dbReference type="ARBA" id="ARBA00007257"/>
    </source>
</evidence>
<keyword evidence="6" id="KW-1185">Reference proteome</keyword>
<comment type="similarity">
    <text evidence="1">Belongs to the serine-aspartate repeat-containing protein (SDr) family.</text>
</comment>
<feature type="domain" description="SpaA-like prealbumin fold" evidence="4">
    <location>
        <begin position="31"/>
        <end position="117"/>
    </location>
</feature>
<dbReference type="SUPFAM" id="SSF49478">
    <property type="entry name" value="Cna protein B-type domain"/>
    <property type="match status" value="2"/>
</dbReference>
<evidence type="ECO:0000256" key="3">
    <source>
        <dbReference type="ARBA" id="ARBA00022729"/>
    </source>
</evidence>
<organism evidence="5 6">
    <name type="scientific">Lederbergia graminis</name>
    <dbReference type="NCBI Taxonomy" id="735518"/>
    <lineage>
        <taxon>Bacteria</taxon>
        <taxon>Bacillati</taxon>
        <taxon>Bacillota</taxon>
        <taxon>Bacilli</taxon>
        <taxon>Bacillales</taxon>
        <taxon>Bacillaceae</taxon>
        <taxon>Lederbergia</taxon>
    </lineage>
</organism>
<reference evidence="6" key="1">
    <citation type="journal article" date="2019" name="Int. J. Syst. Evol. Microbiol.">
        <title>The Global Catalogue of Microorganisms (GCM) 10K type strain sequencing project: providing services to taxonomists for standard genome sequencing and annotation.</title>
        <authorList>
            <consortium name="The Broad Institute Genomics Platform"/>
            <consortium name="The Broad Institute Genome Sequencing Center for Infectious Disease"/>
            <person name="Wu L."/>
            <person name="Ma J."/>
        </authorList>
    </citation>
    <scope>NUCLEOTIDE SEQUENCE [LARGE SCALE GENOMIC DNA]</scope>
    <source>
        <strain evidence="6">CGMCC 1.12237</strain>
    </source>
</reference>
<keyword evidence="2" id="KW-0964">Secreted</keyword>
<dbReference type="Gene3D" id="2.60.40.10">
    <property type="entry name" value="Immunoglobulins"/>
    <property type="match status" value="2"/>
</dbReference>
<feature type="domain" description="SpaA-like prealbumin fold" evidence="4">
    <location>
        <begin position="125"/>
        <end position="206"/>
    </location>
</feature>
<comment type="caution">
    <text evidence="5">The sequence shown here is derived from an EMBL/GenBank/DDBJ whole genome shotgun (WGS) entry which is preliminary data.</text>
</comment>
<dbReference type="InterPro" id="IPR041033">
    <property type="entry name" value="SpaA_PFL_dom_1"/>
</dbReference>
<evidence type="ECO:0000256" key="2">
    <source>
        <dbReference type="ARBA" id="ARBA00022525"/>
    </source>
</evidence>
<proteinExistence type="inferred from homology"/>
<sequence>YKLDETPIVFTIEKGQEITLTVKAENELITGSVELIKVDKDDNKLTLEGAVFALQTDYGETIQEELTTDAEGRITVDNLKPGNYQFIETKAPDYYQLDAKPIAFEIVKSQKEAFVVMVENELIRGEVVLTKVDIDNENAPLVEVEFSLQTADGKVISEGLKTNDEGEIFVNNLKPGDYQFIEMAAPFGYDLDPTPINFTIEKAKTVDDVKQIEVT</sequence>
<name>A0ABW0LMD1_9BACI</name>
<accession>A0ABW0LMD1</accession>
<dbReference type="Pfam" id="PF17802">
    <property type="entry name" value="SpaA"/>
    <property type="match status" value="2"/>
</dbReference>
<dbReference type="Proteomes" id="UP001596147">
    <property type="component" value="Unassembled WGS sequence"/>
</dbReference>
<evidence type="ECO:0000259" key="4">
    <source>
        <dbReference type="Pfam" id="PF17802"/>
    </source>
</evidence>
<dbReference type="InterPro" id="IPR013783">
    <property type="entry name" value="Ig-like_fold"/>
</dbReference>
<feature type="non-terminal residue" evidence="5">
    <location>
        <position position="1"/>
    </location>
</feature>
<protein>
    <submittedName>
        <fullName evidence="5">Collagen binding domain-containing protein</fullName>
    </submittedName>
</protein>
<dbReference type="EMBL" id="JBHSMC010000033">
    <property type="protein sequence ID" value="MFC5466819.1"/>
    <property type="molecule type" value="Genomic_DNA"/>
</dbReference>
<dbReference type="PANTHER" id="PTHR36108">
    <property type="entry name" value="COLOSSIN-B-RELATED"/>
    <property type="match status" value="1"/>
</dbReference>
<keyword evidence="3" id="KW-0732">Signal</keyword>
<keyword evidence="5" id="KW-0176">Collagen</keyword>
<feature type="non-terminal residue" evidence="5">
    <location>
        <position position="215"/>
    </location>
</feature>
<evidence type="ECO:0000313" key="5">
    <source>
        <dbReference type="EMBL" id="MFC5466819.1"/>
    </source>
</evidence>
<evidence type="ECO:0000313" key="6">
    <source>
        <dbReference type="Proteomes" id="UP001596147"/>
    </source>
</evidence>
<dbReference type="RefSeq" id="WP_382355354.1">
    <property type="nucleotide sequence ID" value="NZ_JBHSMC010000033.1"/>
</dbReference>
<gene>
    <name evidence="5" type="ORF">ACFPM4_19020</name>
</gene>
<dbReference type="PANTHER" id="PTHR36108:SF13">
    <property type="entry name" value="COLOSSIN-B-RELATED"/>
    <property type="match status" value="1"/>
</dbReference>